<proteinExistence type="predicted"/>
<accession>A0A7R8VPV1</accession>
<dbReference type="EMBL" id="OA569467">
    <property type="protein sequence ID" value="CAD7202515.1"/>
    <property type="molecule type" value="Genomic_DNA"/>
</dbReference>
<gene>
    <name evidence="1" type="ORF">TDIB3V08_LOCUS8697</name>
</gene>
<organism evidence="1">
    <name type="scientific">Timema douglasi</name>
    <name type="common">Walking stick</name>
    <dbReference type="NCBI Taxonomy" id="61478"/>
    <lineage>
        <taxon>Eukaryota</taxon>
        <taxon>Metazoa</taxon>
        <taxon>Ecdysozoa</taxon>
        <taxon>Arthropoda</taxon>
        <taxon>Hexapoda</taxon>
        <taxon>Insecta</taxon>
        <taxon>Pterygota</taxon>
        <taxon>Neoptera</taxon>
        <taxon>Polyneoptera</taxon>
        <taxon>Phasmatodea</taxon>
        <taxon>Timematodea</taxon>
        <taxon>Timematoidea</taxon>
        <taxon>Timematidae</taxon>
        <taxon>Timema</taxon>
    </lineage>
</organism>
<name>A0A7R8VPV1_TIMDO</name>
<sequence length="79" mass="8622">MHTSSVRPIIAEYDPKKRGVRTELADLVLTKGGQSVQRARAVFAARGERYNGECVVLVYFGGDGDPTHSQAVTALLKDF</sequence>
<reference evidence="1" key="1">
    <citation type="submission" date="2020-11" db="EMBL/GenBank/DDBJ databases">
        <authorList>
            <person name="Tran Van P."/>
        </authorList>
    </citation>
    <scope>NUCLEOTIDE SEQUENCE</scope>
</reference>
<evidence type="ECO:0000313" key="1">
    <source>
        <dbReference type="EMBL" id="CAD7202515.1"/>
    </source>
</evidence>
<dbReference type="AlphaFoldDB" id="A0A7R8VPV1"/>
<protein>
    <submittedName>
        <fullName evidence="1">Uncharacterized protein</fullName>
    </submittedName>
</protein>